<evidence type="ECO:0000256" key="11">
    <source>
        <dbReference type="PIRNR" id="PIRNR001563"/>
    </source>
</evidence>
<evidence type="ECO:0000256" key="3">
    <source>
        <dbReference type="ARBA" id="ARBA00013025"/>
    </source>
</evidence>
<dbReference type="InterPro" id="IPR036565">
    <property type="entry name" value="Mur-like_cat_sf"/>
</dbReference>
<feature type="domain" description="Mur ligase C-terminal" evidence="12">
    <location>
        <begin position="301"/>
        <end position="424"/>
    </location>
</feature>
<evidence type="ECO:0000259" key="13">
    <source>
        <dbReference type="Pfam" id="PF08245"/>
    </source>
</evidence>
<name>A0A224VER5_9LACO</name>
<keyword evidence="5" id="KW-0479">Metal-binding</keyword>
<dbReference type="PIRSF" id="PIRSF001563">
    <property type="entry name" value="Folylpolyglu_synth"/>
    <property type="match status" value="1"/>
</dbReference>
<evidence type="ECO:0000256" key="5">
    <source>
        <dbReference type="ARBA" id="ARBA00022723"/>
    </source>
</evidence>
<comment type="catalytic activity">
    <reaction evidence="10">
        <text>(6S)-5,6,7,8-tetrahydrofolyl-(gamma-L-Glu)(n) + L-glutamate + ATP = (6S)-5,6,7,8-tetrahydrofolyl-(gamma-L-Glu)(n+1) + ADP + phosphate + H(+)</text>
        <dbReference type="Rhea" id="RHEA:10580"/>
        <dbReference type="Rhea" id="RHEA-COMP:14738"/>
        <dbReference type="Rhea" id="RHEA-COMP:14740"/>
        <dbReference type="ChEBI" id="CHEBI:15378"/>
        <dbReference type="ChEBI" id="CHEBI:29985"/>
        <dbReference type="ChEBI" id="CHEBI:30616"/>
        <dbReference type="ChEBI" id="CHEBI:43474"/>
        <dbReference type="ChEBI" id="CHEBI:141005"/>
        <dbReference type="ChEBI" id="CHEBI:456216"/>
        <dbReference type="EC" id="6.3.2.17"/>
    </reaction>
</comment>
<evidence type="ECO:0000256" key="10">
    <source>
        <dbReference type="ARBA" id="ARBA00047493"/>
    </source>
</evidence>
<dbReference type="Pfam" id="PF08245">
    <property type="entry name" value="Mur_ligase_M"/>
    <property type="match status" value="1"/>
</dbReference>
<dbReference type="Gene3D" id="3.90.190.20">
    <property type="entry name" value="Mur ligase, C-terminal domain"/>
    <property type="match status" value="1"/>
</dbReference>
<reference evidence="15 17" key="2">
    <citation type="journal article" date="2019" name="Appl. Microbiol. Biotechnol.">
        <title>Uncovering carbohydrate metabolism through a genotype-phenotype association study of 56 lactic acid bacteria genomes.</title>
        <authorList>
            <person name="Buron-Moles G."/>
            <person name="Chailyan A."/>
            <person name="Dolejs I."/>
            <person name="Forster J."/>
            <person name="Miks M.H."/>
        </authorList>
    </citation>
    <scope>NUCLEOTIDE SEQUENCE [LARGE SCALE GENOMIC DNA]</scope>
    <source>
        <strain evidence="15 17">DSM 10551</strain>
    </source>
</reference>
<dbReference type="InterPro" id="IPR013221">
    <property type="entry name" value="Mur_ligase_cen"/>
</dbReference>
<comment type="similarity">
    <text evidence="2 11">Belongs to the folylpolyglutamate synthase family.</text>
</comment>
<dbReference type="Proteomes" id="UP000294668">
    <property type="component" value="Unassembled WGS sequence"/>
</dbReference>
<dbReference type="NCBIfam" id="TIGR01499">
    <property type="entry name" value="folC"/>
    <property type="match status" value="1"/>
</dbReference>
<evidence type="ECO:0000313" key="17">
    <source>
        <dbReference type="Proteomes" id="UP000294668"/>
    </source>
</evidence>
<dbReference type="AlphaFoldDB" id="A0A224VER5"/>
<evidence type="ECO:0000256" key="7">
    <source>
        <dbReference type="ARBA" id="ARBA00022840"/>
    </source>
</evidence>
<dbReference type="InterPro" id="IPR001645">
    <property type="entry name" value="Folylpolyglutamate_synth"/>
</dbReference>
<dbReference type="FunFam" id="3.40.1190.10:FF:000011">
    <property type="entry name" value="Folylpolyglutamate synthase/dihydrofolate synthase"/>
    <property type="match status" value="1"/>
</dbReference>
<evidence type="ECO:0000259" key="12">
    <source>
        <dbReference type="Pfam" id="PF02875"/>
    </source>
</evidence>
<evidence type="ECO:0000256" key="9">
    <source>
        <dbReference type="ARBA" id="ARBA00030592"/>
    </source>
</evidence>
<keyword evidence="6 11" id="KW-0547">Nucleotide-binding</keyword>
<keyword evidence="7 11" id="KW-0067">ATP-binding</keyword>
<dbReference type="EC" id="6.3.2.17" evidence="3"/>
<comment type="caution">
    <text evidence="14">The sequence shown here is derived from an EMBL/GenBank/DDBJ whole genome shotgun (WGS) entry which is preliminary data.</text>
</comment>
<dbReference type="GO" id="GO:0046872">
    <property type="term" value="F:metal ion binding"/>
    <property type="evidence" value="ECO:0007669"/>
    <property type="project" value="UniProtKB-KW"/>
</dbReference>
<evidence type="ECO:0000256" key="8">
    <source>
        <dbReference type="ARBA" id="ARBA00022842"/>
    </source>
</evidence>
<evidence type="ECO:0000256" key="6">
    <source>
        <dbReference type="ARBA" id="ARBA00022741"/>
    </source>
</evidence>
<evidence type="ECO:0000256" key="2">
    <source>
        <dbReference type="ARBA" id="ARBA00008276"/>
    </source>
</evidence>
<dbReference type="InterPro" id="IPR036615">
    <property type="entry name" value="Mur_ligase_C_dom_sf"/>
</dbReference>
<protein>
    <recommendedName>
        <fullName evidence="3">tetrahydrofolate synthase</fullName>
        <ecNumber evidence="3">6.3.2.17</ecNumber>
    </recommendedName>
    <alternativeName>
        <fullName evidence="9">Tetrahydrofolylpolyglutamate synthase</fullName>
    </alternativeName>
</protein>
<dbReference type="EMBL" id="BDGB01000040">
    <property type="protein sequence ID" value="GAW71603.1"/>
    <property type="molecule type" value="Genomic_DNA"/>
</dbReference>
<dbReference type="GO" id="GO:0004326">
    <property type="term" value="F:tetrahydrofolylpolyglutamate synthase activity"/>
    <property type="evidence" value="ECO:0007669"/>
    <property type="project" value="UniProtKB-EC"/>
</dbReference>
<dbReference type="PANTHER" id="PTHR11136:SF0">
    <property type="entry name" value="DIHYDROFOLATE SYNTHETASE-RELATED"/>
    <property type="match status" value="1"/>
</dbReference>
<comment type="cofactor">
    <cofactor evidence="1">
        <name>Mg(2+)</name>
        <dbReference type="ChEBI" id="CHEBI:18420"/>
    </cofactor>
</comment>
<reference evidence="14 16" key="1">
    <citation type="journal article" date="2017" name="Biosci Microbiota Food Health">
        <title>Genomic characterization reconfirms the taxonomic status of Lactobacillus parakefiri.</title>
        <authorList>
            <person name="Tanizawa Y."/>
            <person name="Kobayashi H."/>
            <person name="Kaminuma E."/>
            <person name="Sakamoto M."/>
            <person name="Ohkuma M."/>
            <person name="Nakamura Y."/>
            <person name="Arita M."/>
            <person name="Tohno M."/>
        </authorList>
    </citation>
    <scope>NUCLEOTIDE SEQUENCE [LARGE SCALE GENOMIC DNA]</scope>
    <source>
        <strain evidence="14 16">JCM 8573</strain>
    </source>
</reference>
<dbReference type="GO" id="GO:0005524">
    <property type="term" value="F:ATP binding"/>
    <property type="evidence" value="ECO:0007669"/>
    <property type="project" value="UniProtKB-KW"/>
</dbReference>
<proteinExistence type="inferred from homology"/>
<evidence type="ECO:0000256" key="1">
    <source>
        <dbReference type="ARBA" id="ARBA00001946"/>
    </source>
</evidence>
<reference evidence="15" key="3">
    <citation type="submission" date="2019-02" db="EMBL/GenBank/DDBJ databases">
        <authorList>
            <person name="Buron G."/>
            <person name="Chaylann A."/>
            <person name="Dolejs I."/>
            <person name="Forster J."/>
            <person name="Miks M.H."/>
        </authorList>
    </citation>
    <scope>NUCLEOTIDE SEQUENCE</scope>
    <source>
        <strain evidence="15">DSM 10551</strain>
    </source>
</reference>
<dbReference type="PANTHER" id="PTHR11136">
    <property type="entry name" value="FOLYLPOLYGLUTAMATE SYNTHASE-RELATED"/>
    <property type="match status" value="1"/>
</dbReference>
<dbReference type="SUPFAM" id="SSF53623">
    <property type="entry name" value="MurD-like peptide ligases, catalytic domain"/>
    <property type="match status" value="1"/>
</dbReference>
<dbReference type="OrthoDB" id="9809356at2"/>
<keyword evidence="17" id="KW-1185">Reference proteome</keyword>
<feature type="domain" description="Mur ligase central" evidence="13">
    <location>
        <begin position="46"/>
        <end position="272"/>
    </location>
</feature>
<evidence type="ECO:0000313" key="14">
    <source>
        <dbReference type="EMBL" id="GAW71603.1"/>
    </source>
</evidence>
<dbReference type="Gene3D" id="3.40.1190.10">
    <property type="entry name" value="Mur-like, catalytic domain"/>
    <property type="match status" value="1"/>
</dbReference>
<keyword evidence="8" id="KW-0460">Magnesium</keyword>
<gene>
    <name evidence="14" type="primary">folC_1</name>
    <name evidence="15" type="ORF">C5L28_001305</name>
    <name evidence="14" type="ORF">LPKJCM_00684</name>
</gene>
<dbReference type="GO" id="GO:0005737">
    <property type="term" value="C:cytoplasm"/>
    <property type="evidence" value="ECO:0007669"/>
    <property type="project" value="TreeGrafter"/>
</dbReference>
<dbReference type="GO" id="GO:0008841">
    <property type="term" value="F:dihydrofolate synthase activity"/>
    <property type="evidence" value="ECO:0007669"/>
    <property type="project" value="TreeGrafter"/>
</dbReference>
<dbReference type="InterPro" id="IPR004101">
    <property type="entry name" value="Mur_ligase_C"/>
</dbReference>
<dbReference type="Pfam" id="PF02875">
    <property type="entry name" value="Mur_ligase_C"/>
    <property type="match status" value="1"/>
</dbReference>
<evidence type="ECO:0000313" key="16">
    <source>
        <dbReference type="Proteomes" id="UP000214739"/>
    </source>
</evidence>
<dbReference type="InterPro" id="IPR018109">
    <property type="entry name" value="Folylpolyglutamate_synth_CS"/>
</dbReference>
<evidence type="ECO:0000313" key="15">
    <source>
        <dbReference type="EMBL" id="TDG90871.1"/>
    </source>
</evidence>
<dbReference type="SUPFAM" id="SSF53244">
    <property type="entry name" value="MurD-like peptide ligases, peptide-binding domain"/>
    <property type="match status" value="1"/>
</dbReference>
<dbReference type="RefSeq" id="WP_057962962.1">
    <property type="nucleotide sequence ID" value="NZ_BAAAXO010000051.1"/>
</dbReference>
<dbReference type="EMBL" id="PUFL01000062">
    <property type="protein sequence ID" value="TDG90871.1"/>
    <property type="molecule type" value="Genomic_DNA"/>
</dbReference>
<evidence type="ECO:0000256" key="4">
    <source>
        <dbReference type="ARBA" id="ARBA00022598"/>
    </source>
</evidence>
<dbReference type="PROSITE" id="PS01012">
    <property type="entry name" value="FOLYLPOLYGLU_SYNT_2"/>
    <property type="match status" value="1"/>
</dbReference>
<dbReference type="Proteomes" id="UP000214739">
    <property type="component" value="Unassembled WGS sequence"/>
</dbReference>
<accession>A0A224VER5</accession>
<organism evidence="14 16">
    <name type="scientific">Lentilactobacillus parakefiri</name>
    <dbReference type="NCBI Taxonomy" id="152332"/>
    <lineage>
        <taxon>Bacteria</taxon>
        <taxon>Bacillati</taxon>
        <taxon>Bacillota</taxon>
        <taxon>Bacilli</taxon>
        <taxon>Lactobacillales</taxon>
        <taxon>Lactobacillaceae</taxon>
        <taxon>Lentilactobacillus</taxon>
    </lineage>
</organism>
<sequence>MINTYDEALAFIHGRTKFKKIPTLKRMRRFLDELGAPDKSLNAIHIAGTNGKGSTLAFLRNLFEAEGKTVGSFTSPFLIKFNERISVNGVGISDSEILRLTQEIYPTIAKLDTELPEGGPTEFEIVTAMMFKYFAEGHADIVLIEVGLGGLYDSTNVILPKVSVITSIGWDHMHILGNTLPKIAFQKAGIIKNGVPVVVGGVDPEPLKVIVAQANQKQSPIQILGRDFEVKDLGERNWVQHFDFTSADFCLHDIQTALIGDYQTHNAGLAIQAYIDYQRLTKRAVTAKNIQKGIAATHWAGRFEKISTKPTIVLDGAHNISAVNLIVDTLQTDFPQGHIYILMGILADKQADKMVDKMASVQNASIILTQFAGPGKRLAANPEKLESQLKTQPKNVSAIDDWQDAIGKLKRKLTPDDMLLITGSLYFISDVRKFLLDPEHNFK</sequence>
<keyword evidence="4 11" id="KW-0436">Ligase</keyword>